<dbReference type="Pfam" id="PF12850">
    <property type="entry name" value="Metallophos_2"/>
    <property type="match status" value="1"/>
</dbReference>
<dbReference type="AlphaFoldDB" id="A0A4V3DDU5"/>
<name>A0A4V3DDU5_9SPHI</name>
<dbReference type="GO" id="GO:0016791">
    <property type="term" value="F:phosphatase activity"/>
    <property type="evidence" value="ECO:0007669"/>
    <property type="project" value="TreeGrafter"/>
</dbReference>
<dbReference type="RefSeq" id="WP_133584935.1">
    <property type="nucleotide sequence ID" value="NZ_SNYV01000014.1"/>
</dbReference>
<dbReference type="InterPro" id="IPR011152">
    <property type="entry name" value="Pesterase_MJ0912"/>
</dbReference>
<protein>
    <submittedName>
        <fullName evidence="3">Putative phosphodiesterase</fullName>
    </submittedName>
</protein>
<dbReference type="CDD" id="cd00838">
    <property type="entry name" value="MPP_superfamily"/>
    <property type="match status" value="1"/>
</dbReference>
<dbReference type="OrthoDB" id="9813918at2"/>
<evidence type="ECO:0000256" key="1">
    <source>
        <dbReference type="ARBA" id="ARBA00008950"/>
    </source>
</evidence>
<dbReference type="PANTHER" id="PTHR42850:SF2">
    <property type="entry name" value="BLL5683 PROTEIN"/>
    <property type="match status" value="1"/>
</dbReference>
<dbReference type="InterPro" id="IPR024654">
    <property type="entry name" value="Calcineurin-like_PHP_lpxH"/>
</dbReference>
<dbReference type="GO" id="GO:0005737">
    <property type="term" value="C:cytoplasm"/>
    <property type="evidence" value="ECO:0007669"/>
    <property type="project" value="TreeGrafter"/>
</dbReference>
<comment type="caution">
    <text evidence="3">The sequence shown here is derived from an EMBL/GenBank/DDBJ whole genome shotgun (WGS) entry which is preliminary data.</text>
</comment>
<reference evidence="3 4" key="1">
    <citation type="submission" date="2019-03" db="EMBL/GenBank/DDBJ databases">
        <title>Genomic Encyclopedia of Archaeal and Bacterial Type Strains, Phase II (KMG-II): from individual species to whole genera.</title>
        <authorList>
            <person name="Goeker M."/>
        </authorList>
    </citation>
    <scope>NUCLEOTIDE SEQUENCE [LARGE SCALE GENOMIC DNA]</scope>
    <source>
        <strain evidence="3 4">DSM 28353</strain>
    </source>
</reference>
<gene>
    <name evidence="3" type="ORF">CLV99_2708</name>
</gene>
<feature type="domain" description="Calcineurin-like phosphoesterase" evidence="2">
    <location>
        <begin position="5"/>
        <end position="206"/>
    </location>
</feature>
<evidence type="ECO:0000313" key="4">
    <source>
        <dbReference type="Proteomes" id="UP000295292"/>
    </source>
</evidence>
<dbReference type="InterPro" id="IPR050126">
    <property type="entry name" value="Ap4A_hydrolase"/>
</dbReference>
<dbReference type="Gene3D" id="3.60.21.10">
    <property type="match status" value="1"/>
</dbReference>
<evidence type="ECO:0000313" key="3">
    <source>
        <dbReference type="EMBL" id="TDQ77304.1"/>
    </source>
</evidence>
<keyword evidence="4" id="KW-1185">Reference proteome</keyword>
<sequence>MKSVQIAIVSDIHANLIALEHVLADIDNRGISQIYCLGDLVDFAPWGNEVISLVKKRGIPCLLGNHDERIAYDIAVFPLEHHDAIETANRDKAIAHSKQTIYSDNKEWLGDLPFSLTLTFRIDGFFKRVLLVHATPISNEHYIFEKDNKQSIASDLINGDIDAIVMGHTHYSYIQKESDVLFVNCGSVGRSKEVDRKASYSILTISARDVEAEIIKVDYPISEVAQAIYQSEIPDFYADFLLQS</sequence>
<dbReference type="SUPFAM" id="SSF56300">
    <property type="entry name" value="Metallo-dependent phosphatases"/>
    <property type="match status" value="1"/>
</dbReference>
<proteinExistence type="inferred from homology"/>
<accession>A0A4V3DDU5</accession>
<dbReference type="EMBL" id="SNYV01000014">
    <property type="protein sequence ID" value="TDQ77304.1"/>
    <property type="molecule type" value="Genomic_DNA"/>
</dbReference>
<dbReference type="PANTHER" id="PTHR42850">
    <property type="entry name" value="METALLOPHOSPHOESTERASE"/>
    <property type="match status" value="1"/>
</dbReference>
<comment type="similarity">
    <text evidence="1">Belongs to the metallophosphoesterase superfamily. YfcE family.</text>
</comment>
<organism evidence="3 4">
    <name type="scientific">Sphingobacterium yanglingense</name>
    <dbReference type="NCBI Taxonomy" id="1437280"/>
    <lineage>
        <taxon>Bacteria</taxon>
        <taxon>Pseudomonadati</taxon>
        <taxon>Bacteroidota</taxon>
        <taxon>Sphingobacteriia</taxon>
        <taxon>Sphingobacteriales</taxon>
        <taxon>Sphingobacteriaceae</taxon>
        <taxon>Sphingobacterium</taxon>
    </lineage>
</organism>
<dbReference type="InterPro" id="IPR029052">
    <property type="entry name" value="Metallo-depent_PP-like"/>
</dbReference>
<dbReference type="PIRSF" id="PIRSF000883">
    <property type="entry name" value="Pesterase_MJ0912"/>
    <property type="match status" value="1"/>
</dbReference>
<dbReference type="Proteomes" id="UP000295292">
    <property type="component" value="Unassembled WGS sequence"/>
</dbReference>
<evidence type="ECO:0000259" key="2">
    <source>
        <dbReference type="Pfam" id="PF12850"/>
    </source>
</evidence>